<gene>
    <name evidence="1" type="ORF">DPMN_015330</name>
</gene>
<protein>
    <submittedName>
        <fullName evidence="1">Uncharacterized protein</fullName>
    </submittedName>
</protein>
<reference evidence="1" key="1">
    <citation type="journal article" date="2019" name="bioRxiv">
        <title>The Genome of the Zebra Mussel, Dreissena polymorpha: A Resource for Invasive Species Research.</title>
        <authorList>
            <person name="McCartney M.A."/>
            <person name="Auch B."/>
            <person name="Kono T."/>
            <person name="Mallez S."/>
            <person name="Zhang Y."/>
            <person name="Obille A."/>
            <person name="Becker A."/>
            <person name="Abrahante J.E."/>
            <person name="Garbe J."/>
            <person name="Badalamenti J.P."/>
            <person name="Herman A."/>
            <person name="Mangelson H."/>
            <person name="Liachko I."/>
            <person name="Sullivan S."/>
            <person name="Sone E.D."/>
            <person name="Koren S."/>
            <person name="Silverstein K.A.T."/>
            <person name="Beckman K.B."/>
            <person name="Gohl D.M."/>
        </authorList>
    </citation>
    <scope>NUCLEOTIDE SEQUENCE</scope>
    <source>
        <strain evidence="1">Duluth1</strain>
        <tissue evidence="1">Whole animal</tissue>
    </source>
</reference>
<dbReference type="EMBL" id="JAIWYP010000001">
    <property type="protein sequence ID" value="KAH3891237.1"/>
    <property type="molecule type" value="Genomic_DNA"/>
</dbReference>
<keyword evidence="2" id="KW-1185">Reference proteome</keyword>
<name>A0A9D4NDF4_DREPO</name>
<proteinExistence type="predicted"/>
<reference evidence="1" key="2">
    <citation type="submission" date="2020-11" db="EMBL/GenBank/DDBJ databases">
        <authorList>
            <person name="McCartney M.A."/>
            <person name="Auch B."/>
            <person name="Kono T."/>
            <person name="Mallez S."/>
            <person name="Becker A."/>
            <person name="Gohl D.M."/>
            <person name="Silverstein K.A.T."/>
            <person name="Koren S."/>
            <person name="Bechman K.B."/>
            <person name="Herman A."/>
            <person name="Abrahante J.E."/>
            <person name="Garbe J."/>
        </authorList>
    </citation>
    <scope>NUCLEOTIDE SEQUENCE</scope>
    <source>
        <strain evidence="1">Duluth1</strain>
        <tissue evidence="1">Whole animal</tissue>
    </source>
</reference>
<dbReference type="Proteomes" id="UP000828390">
    <property type="component" value="Unassembled WGS sequence"/>
</dbReference>
<sequence length="62" mass="7028">MLLDYGLLCQGANKTLQIVWMVPLQEHPKEIFRYNASSSIAALAYGIETVKNESILPEYDLK</sequence>
<comment type="caution">
    <text evidence="1">The sequence shown here is derived from an EMBL/GenBank/DDBJ whole genome shotgun (WGS) entry which is preliminary data.</text>
</comment>
<evidence type="ECO:0000313" key="2">
    <source>
        <dbReference type="Proteomes" id="UP000828390"/>
    </source>
</evidence>
<organism evidence="1 2">
    <name type="scientific">Dreissena polymorpha</name>
    <name type="common">Zebra mussel</name>
    <name type="synonym">Mytilus polymorpha</name>
    <dbReference type="NCBI Taxonomy" id="45954"/>
    <lineage>
        <taxon>Eukaryota</taxon>
        <taxon>Metazoa</taxon>
        <taxon>Spiralia</taxon>
        <taxon>Lophotrochozoa</taxon>
        <taxon>Mollusca</taxon>
        <taxon>Bivalvia</taxon>
        <taxon>Autobranchia</taxon>
        <taxon>Heteroconchia</taxon>
        <taxon>Euheterodonta</taxon>
        <taxon>Imparidentia</taxon>
        <taxon>Neoheterodontei</taxon>
        <taxon>Myida</taxon>
        <taxon>Dreissenoidea</taxon>
        <taxon>Dreissenidae</taxon>
        <taxon>Dreissena</taxon>
    </lineage>
</organism>
<accession>A0A9D4NDF4</accession>
<evidence type="ECO:0000313" key="1">
    <source>
        <dbReference type="EMBL" id="KAH3891237.1"/>
    </source>
</evidence>
<dbReference type="AlphaFoldDB" id="A0A9D4NDF4"/>